<reference evidence="1" key="1">
    <citation type="submission" date="2021-01" db="EMBL/GenBank/DDBJ databases">
        <authorList>
            <consortium name="Genoscope - CEA"/>
            <person name="William W."/>
        </authorList>
    </citation>
    <scope>NUCLEOTIDE SEQUENCE</scope>
</reference>
<name>A0A8S1QXW7_9CILI</name>
<keyword evidence="2" id="KW-1185">Reference proteome</keyword>
<sequence>MIDISIIQFFQTKEVMFQLNLHLHVHENQLHPQIIQIHY</sequence>
<comment type="caution">
    <text evidence="1">The sequence shown here is derived from an EMBL/GenBank/DDBJ whole genome shotgun (WGS) entry which is preliminary data.</text>
</comment>
<accession>A0A8S1QXW7</accession>
<gene>
    <name evidence="1" type="ORF">PSON_ATCC_30995.1.T1260076</name>
</gene>
<dbReference type="AlphaFoldDB" id="A0A8S1QXW7"/>
<proteinExistence type="predicted"/>
<evidence type="ECO:0000313" key="2">
    <source>
        <dbReference type="Proteomes" id="UP000692954"/>
    </source>
</evidence>
<evidence type="ECO:0000313" key="1">
    <source>
        <dbReference type="EMBL" id="CAD8120438.1"/>
    </source>
</evidence>
<organism evidence="1 2">
    <name type="scientific">Paramecium sonneborni</name>
    <dbReference type="NCBI Taxonomy" id="65129"/>
    <lineage>
        <taxon>Eukaryota</taxon>
        <taxon>Sar</taxon>
        <taxon>Alveolata</taxon>
        <taxon>Ciliophora</taxon>
        <taxon>Intramacronucleata</taxon>
        <taxon>Oligohymenophorea</taxon>
        <taxon>Peniculida</taxon>
        <taxon>Parameciidae</taxon>
        <taxon>Paramecium</taxon>
    </lineage>
</organism>
<dbReference type="Proteomes" id="UP000692954">
    <property type="component" value="Unassembled WGS sequence"/>
</dbReference>
<protein>
    <submittedName>
        <fullName evidence="1">Uncharacterized protein</fullName>
    </submittedName>
</protein>
<dbReference type="EMBL" id="CAJJDN010000126">
    <property type="protein sequence ID" value="CAD8120438.1"/>
    <property type="molecule type" value="Genomic_DNA"/>
</dbReference>